<dbReference type="RefSeq" id="WP_198841144.1">
    <property type="nucleotide sequence ID" value="NZ_JAEHFJ010000004.1"/>
</dbReference>
<accession>A0ABS0WR29</accession>
<organism evidence="1 2">
    <name type="scientific">Aureibaculum flavum</name>
    <dbReference type="NCBI Taxonomy" id="2795986"/>
    <lineage>
        <taxon>Bacteria</taxon>
        <taxon>Pseudomonadati</taxon>
        <taxon>Bacteroidota</taxon>
        <taxon>Flavobacteriia</taxon>
        <taxon>Flavobacteriales</taxon>
        <taxon>Flavobacteriaceae</taxon>
        <taxon>Aureibaculum</taxon>
    </lineage>
</organism>
<sequence length="233" mass="27862">MRDSYQKFFEHFKIDFSDIIEFGIEIDTIYPDPKKVKNEWIELINSIENNEDVYIRGYGRDAHGTAMYQELYKILLNNENIKKDASNNDKPTRLLQNITNYSKTIKKDSLNKERINNYQVSHIFGRTKKPFLFTAPWNIVWKSKLLDPLTGHESRGENTNKYKKAFLEKSSKMYSEYIYEYNQFVKKYFLNDNLEKAFIQMSINNSNMNEKTFNKFKIDAINELKPIEYSKMK</sequence>
<comment type="caution">
    <text evidence="1">The sequence shown here is derived from an EMBL/GenBank/DDBJ whole genome shotgun (WGS) entry which is preliminary data.</text>
</comment>
<reference evidence="1 2" key="1">
    <citation type="submission" date="2020-12" db="EMBL/GenBank/DDBJ databases">
        <title>Aureibaculum luteum sp. nov. and Aureibaculum flavum sp. nov., novel members of the family Flavobacteriaceae isolated from Antarctic intertidal sediments.</title>
        <authorList>
            <person name="He X."/>
            <person name="Zhang X."/>
        </authorList>
    </citation>
    <scope>NUCLEOTIDE SEQUENCE [LARGE SCALE GENOMIC DNA]</scope>
    <source>
        <strain evidence="1 2">A20</strain>
    </source>
</reference>
<gene>
    <name evidence="1" type="ORF">JBL43_09110</name>
</gene>
<proteinExistence type="predicted"/>
<dbReference type="EMBL" id="JAEHFJ010000004">
    <property type="protein sequence ID" value="MBJ2174394.1"/>
    <property type="molecule type" value="Genomic_DNA"/>
</dbReference>
<name>A0ABS0WR29_9FLAO</name>
<keyword evidence="2" id="KW-1185">Reference proteome</keyword>
<evidence type="ECO:0000313" key="1">
    <source>
        <dbReference type="EMBL" id="MBJ2174394.1"/>
    </source>
</evidence>
<dbReference type="Proteomes" id="UP000623301">
    <property type="component" value="Unassembled WGS sequence"/>
</dbReference>
<evidence type="ECO:0000313" key="2">
    <source>
        <dbReference type="Proteomes" id="UP000623301"/>
    </source>
</evidence>
<protein>
    <submittedName>
        <fullName evidence="1">Uncharacterized protein</fullName>
    </submittedName>
</protein>